<dbReference type="Proteomes" id="UP001057452">
    <property type="component" value="Chromosome 14"/>
</dbReference>
<reference evidence="1" key="1">
    <citation type="submission" date="2022-05" db="EMBL/GenBank/DDBJ databases">
        <title>Chromosome-level genome of Chaenocephalus aceratus.</title>
        <authorList>
            <person name="Park H."/>
        </authorList>
    </citation>
    <scope>NUCLEOTIDE SEQUENCE</scope>
    <source>
        <strain evidence="1">KU_202001</strain>
    </source>
</reference>
<evidence type="ECO:0000313" key="1">
    <source>
        <dbReference type="EMBL" id="KAI4814073.1"/>
    </source>
</evidence>
<evidence type="ECO:0000313" key="2">
    <source>
        <dbReference type="Proteomes" id="UP001057452"/>
    </source>
</evidence>
<name>A0ACB9WK76_CHAAC</name>
<organism evidence="1 2">
    <name type="scientific">Chaenocephalus aceratus</name>
    <name type="common">Blackfin icefish</name>
    <name type="synonym">Chaenichthys aceratus</name>
    <dbReference type="NCBI Taxonomy" id="36190"/>
    <lineage>
        <taxon>Eukaryota</taxon>
        <taxon>Metazoa</taxon>
        <taxon>Chordata</taxon>
        <taxon>Craniata</taxon>
        <taxon>Vertebrata</taxon>
        <taxon>Euteleostomi</taxon>
        <taxon>Actinopterygii</taxon>
        <taxon>Neopterygii</taxon>
        <taxon>Teleostei</taxon>
        <taxon>Neoteleostei</taxon>
        <taxon>Acanthomorphata</taxon>
        <taxon>Eupercaria</taxon>
        <taxon>Perciformes</taxon>
        <taxon>Notothenioidei</taxon>
        <taxon>Channichthyidae</taxon>
        <taxon>Chaenocephalus</taxon>
    </lineage>
</organism>
<accession>A0ACB9WK76</accession>
<keyword evidence="2" id="KW-1185">Reference proteome</keyword>
<comment type="caution">
    <text evidence="1">The sequence shown here is derived from an EMBL/GenBank/DDBJ whole genome shotgun (WGS) entry which is preliminary data.</text>
</comment>
<protein>
    <submittedName>
        <fullName evidence="1">Uncharacterized protein</fullName>
    </submittedName>
</protein>
<sequence>MTAYLSKQHSCSVDLDGGGECGEGPCSFSWHHQHPHHRYHKRSVPGGATLSCSGGRMVNWHLDSSPSRSLSHLEVRAKGGGCDLAPHQCGCVQSWQEPYQREKRVQYSITVCVGWQFPLQSPCLHMDASEQCYPCHVML</sequence>
<gene>
    <name evidence="1" type="ORF">KUCAC02_003281</name>
</gene>
<dbReference type="EMBL" id="CM043798">
    <property type="protein sequence ID" value="KAI4814073.1"/>
    <property type="molecule type" value="Genomic_DNA"/>
</dbReference>
<proteinExistence type="predicted"/>
<feature type="non-terminal residue" evidence="1">
    <location>
        <position position="139"/>
    </location>
</feature>